<protein>
    <submittedName>
        <fullName evidence="7">Related to Bax inhibitor 1</fullName>
    </submittedName>
</protein>
<feature type="compositionally biased region" description="Polar residues" evidence="6">
    <location>
        <begin position="35"/>
        <end position="45"/>
    </location>
</feature>
<comment type="subcellular location">
    <subcellularLocation>
        <location evidence="1">Membrane</location>
        <topology evidence="1">Multi-pass membrane protein</topology>
    </subcellularLocation>
</comment>
<feature type="transmembrane region" description="Helical" evidence="5">
    <location>
        <begin position="218"/>
        <end position="241"/>
    </location>
</feature>
<comment type="similarity">
    <text evidence="5">Belongs to the BI1 family.</text>
</comment>
<feature type="transmembrane region" description="Helical" evidence="5">
    <location>
        <begin position="114"/>
        <end position="132"/>
    </location>
</feature>
<gene>
    <name evidence="7" type="ORF">SCODWIG_02287</name>
</gene>
<dbReference type="Pfam" id="PF01027">
    <property type="entry name" value="Bax1-I"/>
    <property type="match status" value="1"/>
</dbReference>
<reference evidence="8" key="1">
    <citation type="submission" date="2018-06" db="EMBL/GenBank/DDBJ databases">
        <authorList>
            <person name="Guldener U."/>
        </authorList>
    </citation>
    <scope>NUCLEOTIDE SEQUENCE [LARGE SCALE GENOMIC DNA]</scope>
    <source>
        <strain evidence="8">UTAD17</strain>
    </source>
</reference>
<feature type="region of interest" description="Disordered" evidence="6">
    <location>
        <begin position="1"/>
        <end position="45"/>
    </location>
</feature>
<dbReference type="VEuPathDB" id="FungiDB:SCODWIG_02287"/>
<evidence type="ECO:0000256" key="4">
    <source>
        <dbReference type="ARBA" id="ARBA00023136"/>
    </source>
</evidence>
<proteinExistence type="inferred from homology"/>
<organism evidence="7 8">
    <name type="scientific">Saccharomycodes ludwigii</name>
    <dbReference type="NCBI Taxonomy" id="36035"/>
    <lineage>
        <taxon>Eukaryota</taxon>
        <taxon>Fungi</taxon>
        <taxon>Dikarya</taxon>
        <taxon>Ascomycota</taxon>
        <taxon>Saccharomycotina</taxon>
        <taxon>Saccharomycetes</taxon>
        <taxon>Saccharomycodales</taxon>
        <taxon>Saccharomycodaceae</taxon>
        <taxon>Saccharomycodes</taxon>
    </lineage>
</organism>
<dbReference type="AlphaFoldDB" id="A0A376B750"/>
<evidence type="ECO:0000313" key="7">
    <source>
        <dbReference type="EMBL" id="SSD60526.1"/>
    </source>
</evidence>
<feature type="transmembrane region" description="Helical" evidence="5">
    <location>
        <begin position="80"/>
        <end position="99"/>
    </location>
</feature>
<dbReference type="PANTHER" id="PTHR23291:SF50">
    <property type="entry name" value="PROTEIN LIFEGUARD 4"/>
    <property type="match status" value="1"/>
</dbReference>
<feature type="transmembrane region" description="Helical" evidence="5">
    <location>
        <begin position="247"/>
        <end position="269"/>
    </location>
</feature>
<dbReference type="Proteomes" id="UP000262825">
    <property type="component" value="Unassembled WGS sequence"/>
</dbReference>
<dbReference type="OrthoDB" id="7933078at2759"/>
<feature type="transmembrane region" description="Helical" evidence="5">
    <location>
        <begin position="161"/>
        <end position="180"/>
    </location>
</feature>
<evidence type="ECO:0000256" key="1">
    <source>
        <dbReference type="ARBA" id="ARBA00004141"/>
    </source>
</evidence>
<feature type="transmembrane region" description="Helical" evidence="5">
    <location>
        <begin position="281"/>
        <end position="300"/>
    </location>
</feature>
<dbReference type="EMBL" id="UFAJ01000380">
    <property type="protein sequence ID" value="SSD60526.1"/>
    <property type="molecule type" value="Genomic_DNA"/>
</dbReference>
<evidence type="ECO:0000256" key="6">
    <source>
        <dbReference type="SAM" id="MobiDB-lite"/>
    </source>
</evidence>
<dbReference type="PANTHER" id="PTHR23291">
    <property type="entry name" value="BAX INHIBITOR-RELATED"/>
    <property type="match status" value="1"/>
</dbReference>
<keyword evidence="4 5" id="KW-0472">Membrane</keyword>
<evidence type="ECO:0000256" key="2">
    <source>
        <dbReference type="ARBA" id="ARBA00022692"/>
    </source>
</evidence>
<dbReference type="InterPro" id="IPR006214">
    <property type="entry name" value="Bax_inhibitor_1-related"/>
</dbReference>
<keyword evidence="8" id="KW-1185">Reference proteome</keyword>
<feature type="compositionally biased region" description="Polar residues" evidence="6">
    <location>
        <begin position="12"/>
        <end position="27"/>
    </location>
</feature>
<feature type="transmembrane region" description="Helical" evidence="5">
    <location>
        <begin position="186"/>
        <end position="206"/>
    </location>
</feature>
<evidence type="ECO:0000256" key="3">
    <source>
        <dbReference type="ARBA" id="ARBA00022989"/>
    </source>
</evidence>
<accession>A0A376B750</accession>
<keyword evidence="3 5" id="KW-1133">Transmembrane helix</keyword>
<evidence type="ECO:0000256" key="5">
    <source>
        <dbReference type="RuleBase" id="RU004379"/>
    </source>
</evidence>
<sequence>MSVNSPPPYLDDTSNTKKAQPQKNQQGPDYRPTEQHVNNNNNTLTGEDEQDLLFVPDDFKYDTVVISCDPSVRSLFIRKVYSLLGLQILGTIIFNILVYKNVKGLGDFIITHQGYFILTSILSLFFCVALCFTNTNRDEGLGDGEETQSSSWLNVSYRTQLLLLGLFTLCESYTLSIVSVVYPASILLTAAITTFTILLGGTFLAWRTNSDFAQIGKWYTFLNFVLWGMIAMGFVMWFVPYSSTMDLIYGWVGAILFSGYIYIDTYLVLRKVKPDEEIKCCMMLYLDIINLFLSILRILARNDDN</sequence>
<dbReference type="GO" id="GO:0016020">
    <property type="term" value="C:membrane"/>
    <property type="evidence" value="ECO:0007669"/>
    <property type="project" value="UniProtKB-SubCell"/>
</dbReference>
<evidence type="ECO:0000313" key="8">
    <source>
        <dbReference type="Proteomes" id="UP000262825"/>
    </source>
</evidence>
<keyword evidence="2 5" id="KW-0812">Transmembrane</keyword>
<name>A0A376B750_9ASCO</name>